<dbReference type="PANTHER" id="PTHR47966">
    <property type="entry name" value="BETA-SITE APP-CLEAVING ENZYME, ISOFORM A-RELATED"/>
    <property type="match status" value="1"/>
</dbReference>
<evidence type="ECO:0000256" key="5">
    <source>
        <dbReference type="SAM" id="SignalP"/>
    </source>
</evidence>
<feature type="disulfide bond" evidence="3">
    <location>
        <begin position="122"/>
        <end position="127"/>
    </location>
</feature>
<dbReference type="InterPro" id="IPR021109">
    <property type="entry name" value="Peptidase_aspartic_dom_sf"/>
</dbReference>
<evidence type="ECO:0000259" key="6">
    <source>
        <dbReference type="PROSITE" id="PS51767"/>
    </source>
</evidence>
<dbReference type="GO" id="GO:0004190">
    <property type="term" value="F:aspartic-type endopeptidase activity"/>
    <property type="evidence" value="ECO:0007669"/>
    <property type="project" value="InterPro"/>
</dbReference>
<dbReference type="EMBL" id="AYKW01000069">
    <property type="protein sequence ID" value="PIL22651.1"/>
    <property type="molecule type" value="Genomic_DNA"/>
</dbReference>
<reference evidence="7 8" key="1">
    <citation type="journal article" date="2015" name="Sci. Rep.">
        <title>Chromosome-level genome map provides insights into diverse defense mechanisms in the medicinal fungus Ganoderma sinense.</title>
        <authorList>
            <person name="Zhu Y."/>
            <person name="Xu J."/>
            <person name="Sun C."/>
            <person name="Zhou S."/>
            <person name="Xu H."/>
            <person name="Nelson D.R."/>
            <person name="Qian J."/>
            <person name="Song J."/>
            <person name="Luo H."/>
            <person name="Xiang L."/>
            <person name="Li Y."/>
            <person name="Xu Z."/>
            <person name="Ji A."/>
            <person name="Wang L."/>
            <person name="Lu S."/>
            <person name="Hayward A."/>
            <person name="Sun W."/>
            <person name="Li X."/>
            <person name="Schwartz D.C."/>
            <person name="Wang Y."/>
            <person name="Chen S."/>
        </authorList>
    </citation>
    <scope>NUCLEOTIDE SEQUENCE [LARGE SCALE GENOMIC DNA]</scope>
    <source>
        <strain evidence="7 8">ZZ0214-1</strain>
    </source>
</reference>
<dbReference type="Gene3D" id="2.40.70.10">
    <property type="entry name" value="Acid Proteases"/>
    <property type="match status" value="2"/>
</dbReference>
<dbReference type="SUPFAM" id="SSF50630">
    <property type="entry name" value="Acid proteases"/>
    <property type="match status" value="1"/>
</dbReference>
<dbReference type="InterPro" id="IPR033121">
    <property type="entry name" value="PEPTIDASE_A1"/>
</dbReference>
<evidence type="ECO:0000256" key="2">
    <source>
        <dbReference type="PIRSR" id="PIRSR601461-1"/>
    </source>
</evidence>
<dbReference type="OrthoDB" id="3089at2759"/>
<dbReference type="InterPro" id="IPR001461">
    <property type="entry name" value="Aspartic_peptidase_A1"/>
</dbReference>
<evidence type="ECO:0000313" key="7">
    <source>
        <dbReference type="EMBL" id="PIL22651.1"/>
    </source>
</evidence>
<organism evidence="7 8">
    <name type="scientific">Ganoderma sinense ZZ0214-1</name>
    <dbReference type="NCBI Taxonomy" id="1077348"/>
    <lineage>
        <taxon>Eukaryota</taxon>
        <taxon>Fungi</taxon>
        <taxon>Dikarya</taxon>
        <taxon>Basidiomycota</taxon>
        <taxon>Agaricomycotina</taxon>
        <taxon>Agaricomycetes</taxon>
        <taxon>Polyporales</taxon>
        <taxon>Polyporaceae</taxon>
        <taxon>Ganoderma</taxon>
    </lineage>
</organism>
<dbReference type="STRING" id="1077348.A0A2G8RMC3"/>
<dbReference type="Proteomes" id="UP000230002">
    <property type="component" value="Unassembled WGS sequence"/>
</dbReference>
<dbReference type="PRINTS" id="PR00792">
    <property type="entry name" value="PEPSIN"/>
</dbReference>
<feature type="active site" evidence="2">
    <location>
        <position position="348"/>
    </location>
</feature>
<evidence type="ECO:0000313" key="8">
    <source>
        <dbReference type="Proteomes" id="UP000230002"/>
    </source>
</evidence>
<evidence type="ECO:0000256" key="3">
    <source>
        <dbReference type="PIRSR" id="PIRSR601461-2"/>
    </source>
</evidence>
<feature type="signal peptide" evidence="5">
    <location>
        <begin position="1"/>
        <end position="26"/>
    </location>
</feature>
<sequence>MMSSSSRCSSLSLALLVLSLLDLALAVPLPASVPAPLLKSSKTFTSTRPKKGGIVLPFGRQRRREVKRQTKNGDVVGGEVGLGDSADLHPSFYTVAVTIGNSTTAVNLDTGSSDLWVMSQDCQTSACQRSTAQPYDANTFKALGTTVSLKYGDSTSGTHASGPVGTDTVTLAALTMQNQPLGAINDTDNSAVSNGGAGILGLGFPGQSFVQAAAVNKVFNNPPNTDTFISQIGTYGPIVSRLIEADMIDDPLFAITLQRDTIDVSGEGQITIGQLPDEIDESNITWVPVRLYDTQEGGVSPPSFASNEKYPLRWEVPIDGVFLDGQKLADSTQAGAGLNKSEVSALIDTGNSLIRGPQDVVNNVLSKVSTAYAANSNASPLLPCDQPHTLAYQIGGKMFPVDPRDFTSQHKKGDVTNCIANNVVSTDAPSVGALFSWNLGDPFLKSNMVIFYYGNLTHPSVDPPRIGFVSLVPANASQIFQQAVDDAEQSGNFESKGDAAPTASNLITETGSSTSGSSTSTSTATAVQSSVANGAASSVTSNPSTSSPPTTIVTVTSSVAPAASSSAPANAAAASLRVPNGVWSSVLLVALSVLSSLCIL</sequence>
<dbReference type="GO" id="GO:0006508">
    <property type="term" value="P:proteolysis"/>
    <property type="evidence" value="ECO:0007669"/>
    <property type="project" value="InterPro"/>
</dbReference>
<accession>A0A2G8RMC3</accession>
<name>A0A2G8RMC3_9APHY</name>
<feature type="active site" evidence="2">
    <location>
        <position position="109"/>
    </location>
</feature>
<dbReference type="PROSITE" id="PS51767">
    <property type="entry name" value="PEPTIDASE_A1"/>
    <property type="match status" value="1"/>
</dbReference>
<feature type="compositionally biased region" description="Low complexity" evidence="4">
    <location>
        <begin position="510"/>
        <end position="526"/>
    </location>
</feature>
<comment type="caution">
    <text evidence="7">The sequence shown here is derived from an EMBL/GenBank/DDBJ whole genome shotgun (WGS) entry which is preliminary data.</text>
</comment>
<dbReference type="CDD" id="cd05471">
    <property type="entry name" value="pepsin_like"/>
    <property type="match status" value="1"/>
</dbReference>
<dbReference type="InterPro" id="IPR034164">
    <property type="entry name" value="Pepsin-like_dom"/>
</dbReference>
<feature type="chain" id="PRO_5013762219" description="Peptidase A1 domain-containing protein" evidence="5">
    <location>
        <begin position="27"/>
        <end position="600"/>
    </location>
</feature>
<dbReference type="PANTHER" id="PTHR47966:SF51">
    <property type="entry name" value="BETA-SITE APP-CLEAVING ENZYME, ISOFORM A-RELATED"/>
    <property type="match status" value="1"/>
</dbReference>
<keyword evidence="8" id="KW-1185">Reference proteome</keyword>
<dbReference type="Pfam" id="PF00026">
    <property type="entry name" value="Asp"/>
    <property type="match status" value="1"/>
</dbReference>
<gene>
    <name evidence="7" type="ORF">GSI_15343</name>
</gene>
<keyword evidence="3" id="KW-1015">Disulfide bond</keyword>
<evidence type="ECO:0000256" key="4">
    <source>
        <dbReference type="SAM" id="MobiDB-lite"/>
    </source>
</evidence>
<protein>
    <recommendedName>
        <fullName evidence="6">Peptidase A1 domain-containing protein</fullName>
    </recommendedName>
</protein>
<dbReference type="AlphaFoldDB" id="A0A2G8RMC3"/>
<evidence type="ECO:0000256" key="1">
    <source>
        <dbReference type="ARBA" id="ARBA00007447"/>
    </source>
</evidence>
<feature type="region of interest" description="Disordered" evidence="4">
    <location>
        <begin position="485"/>
        <end position="526"/>
    </location>
</feature>
<comment type="similarity">
    <text evidence="1">Belongs to the peptidase A1 family.</text>
</comment>
<feature type="domain" description="Peptidase A1" evidence="6">
    <location>
        <begin position="93"/>
        <end position="469"/>
    </location>
</feature>
<proteinExistence type="inferred from homology"/>
<keyword evidence="5" id="KW-0732">Signal</keyword>